<reference evidence="1" key="1">
    <citation type="submission" date="2015-10" db="EMBL/GenBank/DDBJ databases">
        <authorList>
            <person name="Martinez-Garcia P.J."/>
            <person name="Crepeau M.W."/>
            <person name="Puiu D."/>
            <person name="Gonzalez-Ibeas D."/>
            <person name="Whalen J."/>
            <person name="Stevens K."/>
            <person name="Paul R."/>
            <person name="Butterfield T."/>
            <person name="Britton M."/>
            <person name="Reagan R."/>
            <person name="Chakraborty S."/>
            <person name="Walawage S.L."/>
            <person name="Vasquez-Gross H.A."/>
            <person name="Cardeno C."/>
            <person name="Famula R."/>
            <person name="Pratt K."/>
            <person name="Kuruganti S."/>
            <person name="Aradhya M.K."/>
            <person name="Leslie C.A."/>
            <person name="Dandekar A.M."/>
            <person name="Salzberg S.L."/>
            <person name="Wegrzyn J.L."/>
            <person name="Langley C.H."/>
            <person name="Neale D.B."/>
        </authorList>
    </citation>
    <scope>NUCLEOTIDE SEQUENCE</scope>
    <source>
        <tissue evidence="1">Leaves</tissue>
    </source>
</reference>
<dbReference type="PANTHER" id="PTHR11439:SF500">
    <property type="entry name" value="RNA-DIRECTED DNA POLYMERASE"/>
    <property type="match status" value="1"/>
</dbReference>
<dbReference type="Proteomes" id="UP000619265">
    <property type="component" value="Unassembled WGS sequence"/>
</dbReference>
<dbReference type="CDD" id="cd09272">
    <property type="entry name" value="RNase_HI_RT_Ty1"/>
    <property type="match status" value="1"/>
</dbReference>
<dbReference type="AlphaFoldDB" id="A0A833WYS9"/>
<dbReference type="EMBL" id="LIHL02000012">
    <property type="protein sequence ID" value="KAF5451779.1"/>
    <property type="molecule type" value="Genomic_DNA"/>
</dbReference>
<sequence>MLEAKPVSFPMSSSHQLSLFDGNPCPGETLFRSVVGALQYLSLTRPDISFAVNKVCQFMHKPTDIHWTAVKQILRYLKFSIDFGLFIQPSPSLQLSVYSDADWAGSPDDRKSTSGYCIYYGHNLISWSSKKQPTVARSSTEAEYRAVAHATAETLWLLSLLRELHIFIPSRPILWCDNIGATYLAANPVFHARTKHVEIDCHFVREKVHNKSLDVWFLSSKDQIADVLTKPLVSIHFSHLRDKLNVRSPPLNLQGRDKDKTISNSKDTYSTFNFTPKHSDVDAFAQDYRR</sequence>
<dbReference type="PANTHER" id="PTHR11439">
    <property type="entry name" value="GAG-POL-RELATED RETROTRANSPOSON"/>
    <property type="match status" value="1"/>
</dbReference>
<dbReference type="InterPro" id="IPR043502">
    <property type="entry name" value="DNA/RNA_pol_sf"/>
</dbReference>
<evidence type="ECO:0000313" key="2">
    <source>
        <dbReference type="Proteomes" id="UP000619265"/>
    </source>
</evidence>
<name>A0A833WYS9_JUGRE</name>
<gene>
    <name evidence="1" type="ORF">F2P56_026853</name>
</gene>
<dbReference type="Gramene" id="Jr12_05600_p1">
    <property type="protein sequence ID" value="cds.Jr12_05600_p1"/>
    <property type="gene ID" value="Jr12_05600"/>
</dbReference>
<comment type="caution">
    <text evidence="1">The sequence shown here is derived from an EMBL/GenBank/DDBJ whole genome shotgun (WGS) entry which is preliminary data.</text>
</comment>
<evidence type="ECO:0008006" key="3">
    <source>
        <dbReference type="Google" id="ProtNLM"/>
    </source>
</evidence>
<organism evidence="1 2">
    <name type="scientific">Juglans regia</name>
    <name type="common">English walnut</name>
    <dbReference type="NCBI Taxonomy" id="51240"/>
    <lineage>
        <taxon>Eukaryota</taxon>
        <taxon>Viridiplantae</taxon>
        <taxon>Streptophyta</taxon>
        <taxon>Embryophyta</taxon>
        <taxon>Tracheophyta</taxon>
        <taxon>Spermatophyta</taxon>
        <taxon>Magnoliopsida</taxon>
        <taxon>eudicotyledons</taxon>
        <taxon>Gunneridae</taxon>
        <taxon>Pentapetalae</taxon>
        <taxon>rosids</taxon>
        <taxon>fabids</taxon>
        <taxon>Fagales</taxon>
        <taxon>Juglandaceae</taxon>
        <taxon>Juglans</taxon>
    </lineage>
</organism>
<accession>A0A833WYS9</accession>
<dbReference type="SUPFAM" id="SSF56672">
    <property type="entry name" value="DNA/RNA polymerases"/>
    <property type="match status" value="1"/>
</dbReference>
<reference evidence="1" key="2">
    <citation type="submission" date="2020-03" db="EMBL/GenBank/DDBJ databases">
        <title>Walnut 2.0.</title>
        <authorList>
            <person name="Marrano A."/>
            <person name="Britton M."/>
            <person name="Zimin A.V."/>
            <person name="Zaini P.A."/>
            <person name="Workman R."/>
            <person name="Puiu D."/>
            <person name="Bianco L."/>
            <person name="Allen B.J."/>
            <person name="Troggio M."/>
            <person name="Leslie C.A."/>
            <person name="Timp W."/>
            <person name="Dendekar A."/>
            <person name="Salzberg S.L."/>
            <person name="Neale D.B."/>
        </authorList>
    </citation>
    <scope>NUCLEOTIDE SEQUENCE</scope>
    <source>
        <tissue evidence="1">Leaves</tissue>
    </source>
</reference>
<evidence type="ECO:0000313" key="1">
    <source>
        <dbReference type="EMBL" id="KAF5451779.1"/>
    </source>
</evidence>
<proteinExistence type="predicted"/>
<protein>
    <recommendedName>
        <fullName evidence="3">Secreted RxLR effector protein 161-like</fullName>
    </recommendedName>
</protein>